<name>A0A9P1R8L5_PSEAI</name>
<proteinExistence type="predicted"/>
<evidence type="ECO:0000313" key="1">
    <source>
        <dbReference type="EMBL" id="CRP81105.1"/>
    </source>
</evidence>
<reference evidence="2" key="1">
    <citation type="submission" date="2015-06" db="EMBL/GenBank/DDBJ databases">
        <authorList>
            <person name="Radhakrishnan Rajesh"/>
            <person name="Underwood Anthony"/>
            <person name="Al-Shahib Ali"/>
        </authorList>
    </citation>
    <scope>NUCLEOTIDE SEQUENCE [LARGE SCALE GENOMIC DNA]</scope>
    <source>
        <strain evidence="2">P19_London_7_VIM_2_05_10</strain>
    </source>
</reference>
<gene>
    <name evidence="1" type="ORF">PAERUG_P19_London_7_VIM_2_05_10_05632</name>
</gene>
<sequence>MKSKAHSEAFSRTLAGALLDFKAAVEKRDKAGANLEYAFALGLIGGATLSGAIGKEEGAALQAKLEETRQALMDAFGDAPKPKTWKACN</sequence>
<organism evidence="1 2">
    <name type="scientific">Pseudomonas aeruginosa</name>
    <dbReference type="NCBI Taxonomy" id="287"/>
    <lineage>
        <taxon>Bacteria</taxon>
        <taxon>Pseudomonadati</taxon>
        <taxon>Pseudomonadota</taxon>
        <taxon>Gammaproteobacteria</taxon>
        <taxon>Pseudomonadales</taxon>
        <taxon>Pseudomonadaceae</taxon>
        <taxon>Pseudomonas</taxon>
    </lineage>
</organism>
<evidence type="ECO:0000313" key="2">
    <source>
        <dbReference type="Proteomes" id="UP000045039"/>
    </source>
</evidence>
<dbReference type="AlphaFoldDB" id="A0A9P1R8L5"/>
<dbReference type="RefSeq" id="WP_003149067.1">
    <property type="nucleotide sequence ID" value="NZ_CAADLS010000456.1"/>
</dbReference>
<dbReference type="EMBL" id="CVVU01000245">
    <property type="protein sequence ID" value="CRP81105.1"/>
    <property type="molecule type" value="Genomic_DNA"/>
</dbReference>
<comment type="caution">
    <text evidence="1">The sequence shown here is derived from an EMBL/GenBank/DDBJ whole genome shotgun (WGS) entry which is preliminary data.</text>
</comment>
<protein>
    <submittedName>
        <fullName evidence="1">Uncharacterized protein</fullName>
    </submittedName>
</protein>
<dbReference type="Proteomes" id="UP000045039">
    <property type="component" value="Unassembled WGS sequence"/>
</dbReference>
<accession>A0A9P1R8L5</accession>